<keyword evidence="2" id="KW-1185">Reference proteome</keyword>
<evidence type="ECO:0000313" key="1">
    <source>
        <dbReference type="EMBL" id="MFC3711293.1"/>
    </source>
</evidence>
<organism evidence="1 2">
    <name type="scientific">Sphingoaurantiacus capsulatus</name>
    <dbReference type="NCBI Taxonomy" id="1771310"/>
    <lineage>
        <taxon>Bacteria</taxon>
        <taxon>Pseudomonadati</taxon>
        <taxon>Pseudomonadota</taxon>
        <taxon>Alphaproteobacteria</taxon>
        <taxon>Sphingomonadales</taxon>
        <taxon>Sphingosinicellaceae</taxon>
        <taxon>Sphingoaurantiacus</taxon>
    </lineage>
</organism>
<reference evidence="2" key="1">
    <citation type="journal article" date="2019" name="Int. J. Syst. Evol. Microbiol.">
        <title>The Global Catalogue of Microorganisms (GCM) 10K type strain sequencing project: providing services to taxonomists for standard genome sequencing and annotation.</title>
        <authorList>
            <consortium name="The Broad Institute Genomics Platform"/>
            <consortium name="The Broad Institute Genome Sequencing Center for Infectious Disease"/>
            <person name="Wu L."/>
            <person name="Ma J."/>
        </authorList>
    </citation>
    <scope>NUCLEOTIDE SEQUENCE [LARGE SCALE GENOMIC DNA]</scope>
    <source>
        <strain evidence="2">KCTC 42644</strain>
    </source>
</reference>
<gene>
    <name evidence="1" type="ORF">ACFOMD_01840</name>
</gene>
<comment type="caution">
    <text evidence="1">The sequence shown here is derived from an EMBL/GenBank/DDBJ whole genome shotgun (WGS) entry which is preliminary data.</text>
</comment>
<proteinExistence type="predicted"/>
<dbReference type="EMBL" id="JBHRXV010000001">
    <property type="protein sequence ID" value="MFC3711293.1"/>
    <property type="molecule type" value="Genomic_DNA"/>
</dbReference>
<dbReference type="InterPro" id="IPR046732">
    <property type="entry name" value="DUF6624"/>
</dbReference>
<dbReference type="Pfam" id="PF20329">
    <property type="entry name" value="DUF6624"/>
    <property type="match status" value="1"/>
</dbReference>
<accession>A0ABV7X877</accession>
<dbReference type="RefSeq" id="WP_380855922.1">
    <property type="nucleotide sequence ID" value="NZ_JBHRXV010000001.1"/>
</dbReference>
<sequence length="215" mass="23289">MAAVTIAAAAPSAAGEAPLPLVAALREAVAAARARPVPVLASALERELWRRTAVDRAAREALLAGLAATPADTRDAVSAALWAEVRPIDRDNSDYLRSVMPARGWFSAREHGRFVPGWAWLIVQHSRDPALRREVLARIEPLWMRGEIPGSRYALLHDRVALEGGRPQRYGMQIVCRDGRAVPAAVENPAGLDRRRAALGLDPIGAYIAEARMVC</sequence>
<dbReference type="Proteomes" id="UP001595615">
    <property type="component" value="Unassembled WGS sequence"/>
</dbReference>
<protein>
    <submittedName>
        <fullName evidence="1">DUF6624 domain-containing protein</fullName>
    </submittedName>
</protein>
<name>A0ABV7X877_9SPHN</name>
<evidence type="ECO:0000313" key="2">
    <source>
        <dbReference type="Proteomes" id="UP001595615"/>
    </source>
</evidence>